<keyword evidence="4 6" id="KW-1133">Transmembrane helix</keyword>
<dbReference type="Pfam" id="PF03176">
    <property type="entry name" value="MMPL"/>
    <property type="match status" value="2"/>
</dbReference>
<evidence type="ECO:0000256" key="6">
    <source>
        <dbReference type="SAM" id="Phobius"/>
    </source>
</evidence>
<accession>A0ABS4PJY4</accession>
<comment type="caution">
    <text evidence="8">The sequence shown here is derived from an EMBL/GenBank/DDBJ whole genome shotgun (WGS) entry which is preliminary data.</text>
</comment>
<dbReference type="PANTHER" id="PTHR33406">
    <property type="entry name" value="MEMBRANE PROTEIN MJ1562-RELATED"/>
    <property type="match status" value="1"/>
</dbReference>
<feature type="transmembrane region" description="Helical" evidence="6">
    <location>
        <begin position="220"/>
        <end position="241"/>
    </location>
</feature>
<dbReference type="EMBL" id="JAGGMS010000001">
    <property type="protein sequence ID" value="MBP2178946.1"/>
    <property type="molecule type" value="Genomic_DNA"/>
</dbReference>
<name>A0ABS4PJY4_9PSEU</name>
<dbReference type="SUPFAM" id="SSF82866">
    <property type="entry name" value="Multidrug efflux transporter AcrB transmembrane domain"/>
    <property type="match status" value="2"/>
</dbReference>
<sequence>MTVRRIARWSATHPWQAIVGWLAFVAIAFTAGTLTGTNQAQGPDFWIGEAGRAEATAAEGGVSRPPVENVLITPAAAPVAAEVAQRVRGLEGVADVAAPEVSPDGRSLLVVITMAGDDQQAGDHVEPVLEQTAAVAAAHPEVRLVQTGDASVERGLSAQLGQGVLVTKAITLPVTLLILFLVFGSLLAAGIPLLLALTAILGSVGLYGLASAFFPDAGGAVTSILLMMGMAVGVDYSLFALKRVREERERSNGELSHVAAVEIAAATSGRAIVVSGAAVIVSLAGLYLASDVIFSSIATGTIIVVAVAVLSAVTVLPALLAKLGPRIEGKRHARPAKLWDRLLRPAVEHPVPTLLVGLLLIGALAIPGLNMKLGVEGINTFPRSVPEIAAYDELVAAFPDRGASHMVVIRGETAERATEAVAGLRTPDSRVVSSVDGKIQRLELPIPYSAGTPEADGSLAQLRAQPVPPGVSIAVSGEPARGVDYSTHQAERLPWVVGFVLLATFLMMALAFRSLVIGALGLVLNLLSVLAAWGALVVVFQSTWAEGLLGFTSTGFIGSRTPLMLFAILFGLSMDYQIFVVSRIREAVARGLPTREAVVDGITGSARVVTSAALVMVSVFVGFMFIDRIEMKQIGLGLALAVLLDAVIVRILLLPAAMSLLGRVSWWPGRIPAPAPALRTPAGRV</sequence>
<gene>
    <name evidence="8" type="ORF">JOM49_000472</name>
</gene>
<evidence type="ECO:0000259" key="7">
    <source>
        <dbReference type="Pfam" id="PF03176"/>
    </source>
</evidence>
<feature type="transmembrane region" description="Helical" evidence="6">
    <location>
        <begin position="165"/>
        <end position="186"/>
    </location>
</feature>
<feature type="transmembrane region" description="Helical" evidence="6">
    <location>
        <begin position="271"/>
        <end position="290"/>
    </location>
</feature>
<dbReference type="PANTHER" id="PTHR33406:SF13">
    <property type="entry name" value="MEMBRANE PROTEIN YDFJ"/>
    <property type="match status" value="1"/>
</dbReference>
<comment type="subcellular location">
    <subcellularLocation>
        <location evidence="1">Cell membrane</location>
        <topology evidence="1">Multi-pass membrane protein</topology>
    </subcellularLocation>
</comment>
<organism evidence="8 9">
    <name type="scientific">Amycolatopsis magusensis</name>
    <dbReference type="NCBI Taxonomy" id="882444"/>
    <lineage>
        <taxon>Bacteria</taxon>
        <taxon>Bacillati</taxon>
        <taxon>Actinomycetota</taxon>
        <taxon>Actinomycetes</taxon>
        <taxon>Pseudonocardiales</taxon>
        <taxon>Pseudonocardiaceae</taxon>
        <taxon>Amycolatopsis</taxon>
    </lineage>
</organism>
<dbReference type="RefSeq" id="WP_209662655.1">
    <property type="nucleotide sequence ID" value="NZ_JAGGMS010000001.1"/>
</dbReference>
<feature type="transmembrane region" description="Helical" evidence="6">
    <location>
        <begin position="638"/>
        <end position="661"/>
    </location>
</feature>
<evidence type="ECO:0000256" key="5">
    <source>
        <dbReference type="ARBA" id="ARBA00023136"/>
    </source>
</evidence>
<dbReference type="Gene3D" id="1.20.1640.10">
    <property type="entry name" value="Multidrug efflux transporter AcrB transmembrane domain"/>
    <property type="match status" value="2"/>
</dbReference>
<feature type="domain" description="Membrane transport protein MMPL" evidence="7">
    <location>
        <begin position="93"/>
        <end position="352"/>
    </location>
</feature>
<evidence type="ECO:0000256" key="2">
    <source>
        <dbReference type="ARBA" id="ARBA00022475"/>
    </source>
</evidence>
<feature type="transmembrane region" description="Helical" evidence="6">
    <location>
        <begin position="193"/>
        <end position="214"/>
    </location>
</feature>
<feature type="transmembrane region" description="Helical" evidence="6">
    <location>
        <begin position="519"/>
        <end position="543"/>
    </location>
</feature>
<feature type="transmembrane region" description="Helical" evidence="6">
    <location>
        <begin position="493"/>
        <end position="512"/>
    </location>
</feature>
<keyword evidence="3 6" id="KW-0812">Transmembrane</keyword>
<keyword evidence="2" id="KW-1003">Cell membrane</keyword>
<feature type="transmembrane region" description="Helical" evidence="6">
    <location>
        <begin position="605"/>
        <end position="626"/>
    </location>
</feature>
<dbReference type="InterPro" id="IPR050545">
    <property type="entry name" value="Mycobact_MmpL"/>
</dbReference>
<keyword evidence="5 6" id="KW-0472">Membrane</keyword>
<protein>
    <submittedName>
        <fullName evidence="8">RND superfamily putative drug exporter</fullName>
    </submittedName>
</protein>
<feature type="transmembrane region" description="Helical" evidence="6">
    <location>
        <begin position="563"/>
        <end position="584"/>
    </location>
</feature>
<evidence type="ECO:0000256" key="4">
    <source>
        <dbReference type="ARBA" id="ARBA00022989"/>
    </source>
</evidence>
<feature type="transmembrane region" description="Helical" evidence="6">
    <location>
        <begin position="342"/>
        <end position="366"/>
    </location>
</feature>
<feature type="transmembrane region" description="Helical" evidence="6">
    <location>
        <begin position="12"/>
        <end position="34"/>
    </location>
</feature>
<evidence type="ECO:0000313" key="8">
    <source>
        <dbReference type="EMBL" id="MBP2178946.1"/>
    </source>
</evidence>
<proteinExistence type="predicted"/>
<feature type="transmembrane region" description="Helical" evidence="6">
    <location>
        <begin position="296"/>
        <end position="321"/>
    </location>
</feature>
<evidence type="ECO:0000256" key="3">
    <source>
        <dbReference type="ARBA" id="ARBA00022692"/>
    </source>
</evidence>
<feature type="domain" description="Membrane transport protein MMPL" evidence="7">
    <location>
        <begin position="429"/>
        <end position="668"/>
    </location>
</feature>
<keyword evidence="9" id="KW-1185">Reference proteome</keyword>
<reference evidence="8 9" key="1">
    <citation type="submission" date="2021-03" db="EMBL/GenBank/DDBJ databases">
        <title>Sequencing the genomes of 1000 actinobacteria strains.</title>
        <authorList>
            <person name="Klenk H.-P."/>
        </authorList>
    </citation>
    <scope>NUCLEOTIDE SEQUENCE [LARGE SCALE GENOMIC DNA]</scope>
    <source>
        <strain evidence="8 9">DSM 45510</strain>
    </source>
</reference>
<evidence type="ECO:0000313" key="9">
    <source>
        <dbReference type="Proteomes" id="UP000741013"/>
    </source>
</evidence>
<dbReference type="InterPro" id="IPR004869">
    <property type="entry name" value="MMPL_dom"/>
</dbReference>
<dbReference type="Proteomes" id="UP000741013">
    <property type="component" value="Unassembled WGS sequence"/>
</dbReference>
<evidence type="ECO:0000256" key="1">
    <source>
        <dbReference type="ARBA" id="ARBA00004651"/>
    </source>
</evidence>